<comment type="similarity">
    <text evidence="2">Belongs to the BshC family.</text>
</comment>
<comment type="function">
    <text evidence="2">Involved in bacillithiol (BSH) biosynthesis. May catalyze the last step of the pathway, the addition of cysteine to glucosamine malate (GlcN-Mal) to generate BSH.</text>
</comment>
<dbReference type="HAMAP" id="MF_01867">
    <property type="entry name" value="BshC"/>
    <property type="match status" value="1"/>
</dbReference>
<feature type="domain" description="Bacillithiol biosynthesis BshC C-terminal coiled-coil" evidence="4">
    <location>
        <begin position="378"/>
        <end position="537"/>
    </location>
</feature>
<dbReference type="OrthoDB" id="9765151at2"/>
<evidence type="ECO:0000313" key="6">
    <source>
        <dbReference type="Proteomes" id="UP000315753"/>
    </source>
</evidence>
<dbReference type="PIRSF" id="PIRSF012535">
    <property type="entry name" value="UCP012535"/>
    <property type="match status" value="1"/>
</dbReference>
<keyword evidence="1 2" id="KW-0436">Ligase</keyword>
<gene>
    <name evidence="2 5" type="primary">bshC</name>
    <name evidence="5" type="ORF">FKZ59_04110</name>
</gene>
<dbReference type="AlphaFoldDB" id="A0A540V484"/>
<dbReference type="InterPro" id="IPR011199">
    <property type="entry name" value="Bacillithiol_biosynth_BshC"/>
</dbReference>
<dbReference type="InterPro" id="IPR055399">
    <property type="entry name" value="CC_BshC"/>
</dbReference>
<evidence type="ECO:0000259" key="3">
    <source>
        <dbReference type="Pfam" id="PF10079"/>
    </source>
</evidence>
<feature type="domain" description="Bacillithiol biosynthesis BshC N-terminal Rossmann-like" evidence="3">
    <location>
        <begin position="10"/>
        <end position="376"/>
    </location>
</feature>
<evidence type="ECO:0000259" key="4">
    <source>
        <dbReference type="Pfam" id="PF24850"/>
    </source>
</evidence>
<dbReference type="InterPro" id="IPR055398">
    <property type="entry name" value="Rossmann-like_BshC"/>
</dbReference>
<dbReference type="RefSeq" id="WP_141601476.1">
    <property type="nucleotide sequence ID" value="NZ_JARMSB010000001.1"/>
</dbReference>
<dbReference type="EC" id="6.-.-.-" evidence="2"/>
<keyword evidence="6" id="KW-1185">Reference proteome</keyword>
<name>A0A540V484_9BACL</name>
<dbReference type="Pfam" id="PF10079">
    <property type="entry name" value="Rossmann-like_BshC"/>
    <property type="match status" value="1"/>
</dbReference>
<evidence type="ECO:0000256" key="1">
    <source>
        <dbReference type="ARBA" id="ARBA00022598"/>
    </source>
</evidence>
<protein>
    <recommendedName>
        <fullName evidence="2">Putative cysteine ligase BshC</fullName>
        <ecNumber evidence="2">6.-.-.-</ecNumber>
    </recommendedName>
</protein>
<reference evidence="5 6" key="1">
    <citation type="submission" date="2019-06" db="EMBL/GenBank/DDBJ databases">
        <title>Genome sequence of Ureibacillus terrenus.</title>
        <authorList>
            <person name="Maclea K.S."/>
            <person name="Simoes M."/>
        </authorList>
    </citation>
    <scope>NUCLEOTIDE SEQUENCE [LARGE SCALE GENOMIC DNA]</scope>
    <source>
        <strain evidence="5 6">ATCC BAA-384</strain>
    </source>
</reference>
<sequence length="537" mass="62889">MELERIAPVDNKLLADYWKESENLLSFYQYPYNDESFRARARYLNKNHFDRKRLCTVIEQFMEPLGISEKAKEHLKKLEDGAVAVVGGQQAGILTGPLYSVYKAISVILLAKEQSEKLDQDVVPIFWIAGEDHDILEINHTYTIVNGLPKKKMYGANPARKTIASETRLDHGRMKELIDEIFKDYGETQYTRALHQSVLHHMYESSTFTDFFARLMNDLFKEEGLLLIDSAFPPFRQYQSRFFQCMIEKNEAICAAVIEKERLLEKNGYGKPVSETEENANLFFVKDGERFLLERKKGEFVNREANVKFSKEELLRLAEESPEHLSNNVVTRPLMQEMCLPVLAFVAGPGEMHYWAALKDAFDALNLQMPILAPRLNITLISRQVEQLLSEYHLDFEKVVHGGAEKIKRQFIQSIQDVEAKNKIDHMREMLEESYEKLRQYLHSKQLHLENIIEKNKRYHHMQFDYLLKKIEQEVLVKHESTIRRLNTLSSELYPNNNYQERIYNPYQYLNIYGPDLVRDLIKLPLKIGNSHFLVKL</sequence>
<dbReference type="NCBIfam" id="TIGR03998">
    <property type="entry name" value="thiol_BshC"/>
    <property type="match status" value="1"/>
</dbReference>
<evidence type="ECO:0000313" key="5">
    <source>
        <dbReference type="EMBL" id="TQE91534.1"/>
    </source>
</evidence>
<dbReference type="GO" id="GO:0016874">
    <property type="term" value="F:ligase activity"/>
    <property type="evidence" value="ECO:0007669"/>
    <property type="project" value="UniProtKB-UniRule"/>
</dbReference>
<dbReference type="EMBL" id="VIGD01000004">
    <property type="protein sequence ID" value="TQE91534.1"/>
    <property type="molecule type" value="Genomic_DNA"/>
</dbReference>
<proteinExistence type="inferred from homology"/>
<comment type="caution">
    <text evidence="5">The sequence shown here is derived from an EMBL/GenBank/DDBJ whole genome shotgun (WGS) entry which is preliminary data.</text>
</comment>
<organism evidence="5 6">
    <name type="scientific">Ureibacillus terrenus</name>
    <dbReference type="NCBI Taxonomy" id="118246"/>
    <lineage>
        <taxon>Bacteria</taxon>
        <taxon>Bacillati</taxon>
        <taxon>Bacillota</taxon>
        <taxon>Bacilli</taxon>
        <taxon>Bacillales</taxon>
        <taxon>Caryophanaceae</taxon>
        <taxon>Ureibacillus</taxon>
    </lineage>
</organism>
<dbReference type="Proteomes" id="UP000315753">
    <property type="component" value="Unassembled WGS sequence"/>
</dbReference>
<accession>A0A540V484</accession>
<dbReference type="Pfam" id="PF24850">
    <property type="entry name" value="CC_BshC"/>
    <property type="match status" value="1"/>
</dbReference>
<evidence type="ECO:0000256" key="2">
    <source>
        <dbReference type="HAMAP-Rule" id="MF_01867"/>
    </source>
</evidence>